<evidence type="ECO:0000313" key="2">
    <source>
        <dbReference type="Proteomes" id="UP001271007"/>
    </source>
</evidence>
<dbReference type="SUPFAM" id="SSF51556">
    <property type="entry name" value="Metallo-dependent hydrolases"/>
    <property type="match status" value="1"/>
</dbReference>
<dbReference type="InterPro" id="IPR011059">
    <property type="entry name" value="Metal-dep_hydrolase_composite"/>
</dbReference>
<keyword evidence="2" id="KW-1185">Reference proteome</keyword>
<dbReference type="EMBL" id="JAWDJX010000170">
    <property type="protein sequence ID" value="KAK3045689.1"/>
    <property type="molecule type" value="Genomic_DNA"/>
</dbReference>
<sequence>MPTLQEGDIVFHNATIIDGSSTTPRYPASVIVCAGLIASITDPATLTSALGFPNKPAIKLIDYQSDDIQYSLSPGFIDMHAHSDLSLLHTPSHLAKITRGGTDGCHGCTLDWDRIEIGGVMNNELAQECVRKRISEIASSRTEEGFSTFIWLLKADDFSSTILQQMGNEGNVREIMRHPRHTGGSDGILTSTKPHPRGWGTFPRYLGHYGRDLPAGKSRNIYAAKANIKDGPAEEFESVEEETIFAGGLRKLLPI</sequence>
<evidence type="ECO:0008006" key="3">
    <source>
        <dbReference type="Google" id="ProtNLM"/>
    </source>
</evidence>
<proteinExistence type="predicted"/>
<reference evidence="1" key="1">
    <citation type="submission" date="2023-04" db="EMBL/GenBank/DDBJ databases">
        <title>Black Yeasts Isolated from many extreme environments.</title>
        <authorList>
            <person name="Coleine C."/>
            <person name="Stajich J.E."/>
            <person name="Selbmann L."/>
        </authorList>
    </citation>
    <scope>NUCLEOTIDE SEQUENCE</scope>
    <source>
        <strain evidence="1">CCFEE 5312</strain>
    </source>
</reference>
<gene>
    <name evidence="1" type="ORF">LTR09_012759</name>
</gene>
<dbReference type="InterPro" id="IPR032466">
    <property type="entry name" value="Metal_Hydrolase"/>
</dbReference>
<accession>A0AAJ0D9R9</accession>
<organism evidence="1 2">
    <name type="scientific">Extremus antarcticus</name>
    <dbReference type="NCBI Taxonomy" id="702011"/>
    <lineage>
        <taxon>Eukaryota</taxon>
        <taxon>Fungi</taxon>
        <taxon>Dikarya</taxon>
        <taxon>Ascomycota</taxon>
        <taxon>Pezizomycotina</taxon>
        <taxon>Dothideomycetes</taxon>
        <taxon>Dothideomycetidae</taxon>
        <taxon>Mycosphaerellales</taxon>
        <taxon>Extremaceae</taxon>
        <taxon>Extremus</taxon>
    </lineage>
</organism>
<dbReference type="GO" id="GO:0016810">
    <property type="term" value="F:hydrolase activity, acting on carbon-nitrogen (but not peptide) bonds"/>
    <property type="evidence" value="ECO:0007669"/>
    <property type="project" value="InterPro"/>
</dbReference>
<name>A0AAJ0D9R9_9PEZI</name>
<dbReference type="AlphaFoldDB" id="A0AAJ0D9R9"/>
<evidence type="ECO:0000313" key="1">
    <source>
        <dbReference type="EMBL" id="KAK3045689.1"/>
    </source>
</evidence>
<dbReference type="Gene3D" id="3.20.20.140">
    <property type="entry name" value="Metal-dependent hydrolases"/>
    <property type="match status" value="1"/>
</dbReference>
<dbReference type="Gene3D" id="2.30.40.10">
    <property type="entry name" value="Urease, subunit C, domain 1"/>
    <property type="match status" value="1"/>
</dbReference>
<protein>
    <recommendedName>
        <fullName evidence="3">Amidohydrolase 3 domain-containing protein</fullName>
    </recommendedName>
</protein>
<dbReference type="Proteomes" id="UP001271007">
    <property type="component" value="Unassembled WGS sequence"/>
</dbReference>
<dbReference type="SUPFAM" id="SSF51338">
    <property type="entry name" value="Composite domain of metallo-dependent hydrolases"/>
    <property type="match status" value="1"/>
</dbReference>
<comment type="caution">
    <text evidence="1">The sequence shown here is derived from an EMBL/GenBank/DDBJ whole genome shotgun (WGS) entry which is preliminary data.</text>
</comment>